<dbReference type="Proteomes" id="UP000008206">
    <property type="component" value="Plasmid Cy782202"/>
</dbReference>
<evidence type="ECO:0000313" key="2">
    <source>
        <dbReference type="Proteomes" id="UP000008206"/>
    </source>
</evidence>
<dbReference type="HOGENOM" id="CLU_195270_0_0_3"/>
<reference evidence="2" key="1">
    <citation type="journal article" date="2011" name="MBio">
        <title>Novel metabolic attributes of the genus Cyanothece, comprising a group of unicellular nitrogen-fixing Cyanobacteria.</title>
        <authorList>
            <person name="Bandyopadhyay A."/>
            <person name="Elvitigala T."/>
            <person name="Welsh E."/>
            <person name="Stockel J."/>
            <person name="Liberton M."/>
            <person name="Min H."/>
            <person name="Sherman L.A."/>
            <person name="Pakrasi H.B."/>
        </authorList>
    </citation>
    <scope>NUCLEOTIDE SEQUENCE [LARGE SCALE GENOMIC DNA]</scope>
    <source>
        <strain evidence="2">PCC 7822</strain>
        <plasmid evidence="2">Cy782202</plasmid>
    </source>
</reference>
<sequence>MPSKKIRVNEYTVKSHYRTIHTRVFHLICSYCHDAVERESYATSCPKYGNQCNGVAGKCKRFEKKS</sequence>
<proteinExistence type="predicted"/>
<organism evidence="1 2">
    <name type="scientific">Gloeothece verrucosa (strain PCC 7822)</name>
    <name type="common">Cyanothece sp. (strain PCC 7822)</name>
    <dbReference type="NCBI Taxonomy" id="497965"/>
    <lineage>
        <taxon>Bacteria</taxon>
        <taxon>Bacillati</taxon>
        <taxon>Cyanobacteriota</taxon>
        <taxon>Cyanophyceae</taxon>
        <taxon>Oscillatoriophycideae</taxon>
        <taxon>Chroococcales</taxon>
        <taxon>Aphanothecaceae</taxon>
        <taxon>Gloeothece</taxon>
        <taxon>Gloeothece verrucosa</taxon>
    </lineage>
</organism>
<accession>E0UMS2</accession>
<dbReference type="EMBL" id="CP002200">
    <property type="protein sequence ID" value="ADN18252.1"/>
    <property type="molecule type" value="Genomic_DNA"/>
</dbReference>
<keyword evidence="1" id="KW-0614">Plasmid</keyword>
<geneLocation type="plasmid" evidence="1 2">
    <name>Cy782202</name>
</geneLocation>
<dbReference type="AlphaFoldDB" id="E0UMS2"/>
<protein>
    <submittedName>
        <fullName evidence="1">Uncharacterized protein</fullName>
    </submittedName>
</protein>
<name>E0UMS2_GLOV7</name>
<dbReference type="KEGG" id="cyj:Cyan7822_6473"/>
<evidence type="ECO:0000313" key="1">
    <source>
        <dbReference type="EMBL" id="ADN18252.1"/>
    </source>
</evidence>
<keyword evidence="2" id="KW-1185">Reference proteome</keyword>
<gene>
    <name evidence="1" type="ordered locus">Cyan7822_6473</name>
</gene>